<feature type="transmembrane region" description="Helical" evidence="1">
    <location>
        <begin position="44"/>
        <end position="61"/>
    </location>
</feature>
<name>A0ABY4WD39_9BACL</name>
<protein>
    <submittedName>
        <fullName evidence="2">Uncharacterized protein</fullName>
    </submittedName>
</protein>
<evidence type="ECO:0000313" key="2">
    <source>
        <dbReference type="EMBL" id="USG64983.1"/>
    </source>
</evidence>
<evidence type="ECO:0000313" key="3">
    <source>
        <dbReference type="Proteomes" id="UP001056500"/>
    </source>
</evidence>
<dbReference type="EMBL" id="CP098755">
    <property type="protein sequence ID" value="USG64983.1"/>
    <property type="molecule type" value="Genomic_DNA"/>
</dbReference>
<feature type="transmembrane region" description="Helical" evidence="1">
    <location>
        <begin position="6"/>
        <end position="24"/>
    </location>
</feature>
<keyword evidence="1" id="KW-0812">Transmembrane</keyword>
<accession>A0ABY4WD39</accession>
<dbReference type="Proteomes" id="UP001056500">
    <property type="component" value="Chromosome"/>
</dbReference>
<sequence>MATSIILVFVLMAVGLVATLMVGFGKKDKPYGSMALRHWKRMGIYYSLCAVLLIGIFVYFFT</sequence>
<evidence type="ECO:0000256" key="1">
    <source>
        <dbReference type="SAM" id="Phobius"/>
    </source>
</evidence>
<reference evidence="2" key="1">
    <citation type="submission" date="2022-06" db="EMBL/GenBank/DDBJ databases">
        <title>Genome sequencing of Brevibacillus sp. BB3-R1.</title>
        <authorList>
            <person name="Heo J."/>
            <person name="Lee D."/>
            <person name="Won M."/>
            <person name="Han B.-H."/>
            <person name="Hong S.-B."/>
            <person name="Kwon S.-W."/>
        </authorList>
    </citation>
    <scope>NUCLEOTIDE SEQUENCE</scope>
    <source>
        <strain evidence="2">BB3-R1</strain>
    </source>
</reference>
<keyword evidence="1" id="KW-1133">Transmembrane helix</keyword>
<dbReference type="RefSeq" id="WP_251872090.1">
    <property type="nucleotide sequence ID" value="NZ_CP098755.1"/>
</dbReference>
<keyword evidence="3" id="KW-1185">Reference proteome</keyword>
<proteinExistence type="predicted"/>
<organism evidence="2 3">
    <name type="scientific">Brevibacillus ruminantium</name>
    <dbReference type="NCBI Taxonomy" id="2950604"/>
    <lineage>
        <taxon>Bacteria</taxon>
        <taxon>Bacillati</taxon>
        <taxon>Bacillota</taxon>
        <taxon>Bacilli</taxon>
        <taxon>Bacillales</taxon>
        <taxon>Paenibacillaceae</taxon>
        <taxon>Brevibacillus</taxon>
    </lineage>
</organism>
<keyword evidence="1" id="KW-0472">Membrane</keyword>
<gene>
    <name evidence="2" type="ORF">NDK47_23125</name>
</gene>